<evidence type="ECO:0000256" key="4">
    <source>
        <dbReference type="ARBA" id="ARBA00022475"/>
    </source>
</evidence>
<feature type="region of interest" description="Disordered" evidence="16">
    <location>
        <begin position="113"/>
        <end position="158"/>
    </location>
</feature>
<accession>A0A370TPN4</accession>
<evidence type="ECO:0000256" key="7">
    <source>
        <dbReference type="ARBA" id="ARBA00022622"/>
    </source>
</evidence>
<comment type="subcellular location">
    <subcellularLocation>
        <location evidence="1">Cell membrane</location>
        <topology evidence="1">Lipid-anchor</topology>
        <topology evidence="1">GPI-anchor</topology>
    </subcellularLocation>
    <subcellularLocation>
        <location evidence="2">Secreted</location>
    </subcellularLocation>
</comment>
<evidence type="ECO:0000313" key="19">
    <source>
        <dbReference type="EMBL" id="RDL37486.1"/>
    </source>
</evidence>
<comment type="caution">
    <text evidence="15">Lacks conserved residue(s) required for the propagation of feature annotation.</text>
</comment>
<dbReference type="PROSITE" id="PS52012">
    <property type="entry name" value="CFEM"/>
    <property type="match status" value="1"/>
</dbReference>
<protein>
    <recommendedName>
        <fullName evidence="18">CFEM domain-containing protein</fullName>
    </recommendedName>
</protein>
<feature type="domain" description="CFEM" evidence="18">
    <location>
        <begin position="3"/>
        <end position="115"/>
    </location>
</feature>
<dbReference type="GO" id="GO:0046872">
    <property type="term" value="F:metal ion binding"/>
    <property type="evidence" value="ECO:0007669"/>
    <property type="project" value="UniProtKB-UniRule"/>
</dbReference>
<evidence type="ECO:0000256" key="5">
    <source>
        <dbReference type="ARBA" id="ARBA00022525"/>
    </source>
</evidence>
<keyword evidence="20" id="KW-1185">Reference proteome</keyword>
<feature type="signal peptide" evidence="17">
    <location>
        <begin position="1"/>
        <end position="18"/>
    </location>
</feature>
<evidence type="ECO:0000256" key="13">
    <source>
        <dbReference type="ARBA" id="ARBA00023180"/>
    </source>
</evidence>
<keyword evidence="11" id="KW-0472">Membrane</keyword>
<evidence type="ECO:0000256" key="15">
    <source>
        <dbReference type="PROSITE-ProRule" id="PRU01356"/>
    </source>
</evidence>
<keyword evidence="6 15" id="KW-0349">Heme</keyword>
<evidence type="ECO:0000256" key="6">
    <source>
        <dbReference type="ARBA" id="ARBA00022617"/>
    </source>
</evidence>
<dbReference type="Pfam" id="PF05730">
    <property type="entry name" value="CFEM"/>
    <property type="match status" value="1"/>
</dbReference>
<dbReference type="RefSeq" id="XP_031870142.1">
    <property type="nucleotide sequence ID" value="XM_032013542.1"/>
</dbReference>
<evidence type="ECO:0000256" key="12">
    <source>
        <dbReference type="ARBA" id="ARBA00023157"/>
    </source>
</evidence>
<dbReference type="InterPro" id="IPR051735">
    <property type="entry name" value="CFEM_domain"/>
</dbReference>
<evidence type="ECO:0000256" key="16">
    <source>
        <dbReference type="SAM" id="MobiDB-lite"/>
    </source>
</evidence>
<dbReference type="InterPro" id="IPR008427">
    <property type="entry name" value="Extracellular_membr_CFEM_dom"/>
</dbReference>
<keyword evidence="13" id="KW-0325">Glycoprotein</keyword>
<evidence type="ECO:0000256" key="17">
    <source>
        <dbReference type="SAM" id="SignalP"/>
    </source>
</evidence>
<evidence type="ECO:0000313" key="20">
    <source>
        <dbReference type="Proteomes" id="UP000254866"/>
    </source>
</evidence>
<evidence type="ECO:0000256" key="11">
    <source>
        <dbReference type="ARBA" id="ARBA00023136"/>
    </source>
</evidence>
<evidence type="ECO:0000256" key="2">
    <source>
        <dbReference type="ARBA" id="ARBA00004613"/>
    </source>
</evidence>
<keyword evidence="8 15" id="KW-0479">Metal-binding</keyword>
<dbReference type="GO" id="GO:0098552">
    <property type="term" value="C:side of membrane"/>
    <property type="evidence" value="ECO:0007669"/>
    <property type="project" value="UniProtKB-KW"/>
</dbReference>
<dbReference type="GeneID" id="43597768"/>
<keyword evidence="9 17" id="KW-0732">Signal</keyword>
<dbReference type="Proteomes" id="UP000254866">
    <property type="component" value="Unassembled WGS sequence"/>
</dbReference>
<keyword evidence="12 15" id="KW-1015">Disulfide bond</keyword>
<feature type="chain" id="PRO_5016695259" description="CFEM domain-containing protein" evidence="17">
    <location>
        <begin position="19"/>
        <end position="187"/>
    </location>
</feature>
<reference evidence="19 20" key="1">
    <citation type="journal article" date="2018" name="IMA Fungus">
        <title>IMA Genome-F 9: Draft genome sequence of Annulohypoxylon stygium, Aspergillus mulundensis, Berkeleyomyces basicola (syn. Thielaviopsis basicola), Ceratocystis smalleyi, two Cercospora beticola strains, Coleophoma cylindrospora, Fusarium fracticaudum, Phialophora cf. hyalina, and Morchella septimelata.</title>
        <authorList>
            <person name="Wingfield B.D."/>
            <person name="Bills G.F."/>
            <person name="Dong Y."/>
            <person name="Huang W."/>
            <person name="Nel W.J."/>
            <person name="Swalarsk-Parry B.S."/>
            <person name="Vaghefi N."/>
            <person name="Wilken P.M."/>
            <person name="An Z."/>
            <person name="de Beer Z.W."/>
            <person name="De Vos L."/>
            <person name="Chen L."/>
            <person name="Duong T.A."/>
            <person name="Gao Y."/>
            <person name="Hammerbacher A."/>
            <person name="Kikkert J.R."/>
            <person name="Li Y."/>
            <person name="Li H."/>
            <person name="Li K."/>
            <person name="Li Q."/>
            <person name="Liu X."/>
            <person name="Ma X."/>
            <person name="Naidoo K."/>
            <person name="Pethybridge S.J."/>
            <person name="Sun J."/>
            <person name="Steenkamp E.T."/>
            <person name="van der Nest M.A."/>
            <person name="van Wyk S."/>
            <person name="Wingfield M.J."/>
            <person name="Xiong C."/>
            <person name="Yue Q."/>
            <person name="Zhang X."/>
        </authorList>
    </citation>
    <scope>NUCLEOTIDE SEQUENCE [LARGE SCALE GENOMIC DNA]</scope>
    <source>
        <strain evidence="19 20">BP 5553</strain>
    </source>
</reference>
<feature type="binding site" description="axial binding residue" evidence="15">
    <location>
        <position position="49"/>
    </location>
    <ligand>
        <name>heme</name>
        <dbReference type="ChEBI" id="CHEBI:30413"/>
    </ligand>
    <ligandPart>
        <name>Fe</name>
        <dbReference type="ChEBI" id="CHEBI:18248"/>
    </ligandPart>
</feature>
<dbReference type="SMART" id="SM00747">
    <property type="entry name" value="CFEM"/>
    <property type="match status" value="1"/>
</dbReference>
<evidence type="ECO:0000256" key="14">
    <source>
        <dbReference type="ARBA" id="ARBA00023288"/>
    </source>
</evidence>
<dbReference type="OrthoDB" id="3767534at2759"/>
<dbReference type="STRING" id="2656787.A0A370TPN4"/>
<keyword evidence="7" id="KW-0336">GPI-anchor</keyword>
<dbReference type="EMBL" id="NPIC01000003">
    <property type="protein sequence ID" value="RDL37486.1"/>
    <property type="molecule type" value="Genomic_DNA"/>
</dbReference>
<sequence>MQFFYIAIPASLASLAYSQSIPDLAAQIPSCGYTCLVDAAKTAGCSITDYACICGPKRPALIKAGTPCIASGCPLRDALDTQRLGTQICAVLSGVSSSAIPSAISTVSSATSSIAPSSSVSPQETSISSSTSSSEDVSSSTSSTASRTDAAASATSSAQGQVSASAGLKRDAMGGVVGVAMLAAFAL</sequence>
<evidence type="ECO:0000256" key="9">
    <source>
        <dbReference type="ARBA" id="ARBA00022729"/>
    </source>
</evidence>
<evidence type="ECO:0000256" key="10">
    <source>
        <dbReference type="ARBA" id="ARBA00023004"/>
    </source>
</evidence>
<comment type="caution">
    <text evidence="19">The sequence shown here is derived from an EMBL/GenBank/DDBJ whole genome shotgun (WGS) entry which is preliminary data.</text>
</comment>
<organism evidence="19 20">
    <name type="scientific">Venustampulla echinocandica</name>
    <dbReference type="NCBI Taxonomy" id="2656787"/>
    <lineage>
        <taxon>Eukaryota</taxon>
        <taxon>Fungi</taxon>
        <taxon>Dikarya</taxon>
        <taxon>Ascomycota</taxon>
        <taxon>Pezizomycotina</taxon>
        <taxon>Leotiomycetes</taxon>
        <taxon>Helotiales</taxon>
        <taxon>Pleuroascaceae</taxon>
        <taxon>Venustampulla</taxon>
    </lineage>
</organism>
<gene>
    <name evidence="19" type="ORF">BP5553_04919</name>
</gene>
<dbReference type="PANTHER" id="PTHR37928:SF2">
    <property type="entry name" value="GPI ANCHORED CFEM DOMAIN PROTEIN (AFU_ORTHOLOGUE AFUA_6G10580)"/>
    <property type="match status" value="1"/>
</dbReference>
<proteinExistence type="inferred from homology"/>
<comment type="similarity">
    <text evidence="3">Belongs to the RBT5 family.</text>
</comment>
<dbReference type="GO" id="GO:0005576">
    <property type="term" value="C:extracellular region"/>
    <property type="evidence" value="ECO:0007669"/>
    <property type="project" value="UniProtKB-SubCell"/>
</dbReference>
<evidence type="ECO:0000256" key="1">
    <source>
        <dbReference type="ARBA" id="ARBA00004609"/>
    </source>
</evidence>
<dbReference type="PANTHER" id="PTHR37928">
    <property type="entry name" value="CFEM DOMAIN PROTEIN (AFU_ORTHOLOGUE AFUA_6G14090)"/>
    <property type="match status" value="1"/>
</dbReference>
<keyword evidence="5" id="KW-0964">Secreted</keyword>
<feature type="disulfide bond" evidence="15">
    <location>
        <begin position="45"/>
        <end position="52"/>
    </location>
</feature>
<evidence type="ECO:0000256" key="8">
    <source>
        <dbReference type="ARBA" id="ARBA00022723"/>
    </source>
</evidence>
<evidence type="ECO:0000259" key="18">
    <source>
        <dbReference type="PROSITE" id="PS52012"/>
    </source>
</evidence>
<evidence type="ECO:0000256" key="3">
    <source>
        <dbReference type="ARBA" id="ARBA00010031"/>
    </source>
</evidence>
<name>A0A370TPN4_9HELO</name>
<dbReference type="AlphaFoldDB" id="A0A370TPN4"/>
<keyword evidence="4" id="KW-1003">Cell membrane</keyword>
<dbReference type="GO" id="GO:0005886">
    <property type="term" value="C:plasma membrane"/>
    <property type="evidence" value="ECO:0007669"/>
    <property type="project" value="UniProtKB-SubCell"/>
</dbReference>
<keyword evidence="14" id="KW-0449">Lipoprotein</keyword>
<keyword evidence="10 15" id="KW-0408">Iron</keyword>